<dbReference type="VEuPathDB" id="FungiDB:M747DRAFT_304072"/>
<evidence type="ECO:0000313" key="3">
    <source>
        <dbReference type="EMBL" id="GAQ45707.1"/>
    </source>
</evidence>
<feature type="region of interest" description="Disordered" evidence="1">
    <location>
        <begin position="901"/>
        <end position="948"/>
    </location>
</feature>
<name>A0A100IQX6_ASPNG</name>
<dbReference type="AlphaFoldDB" id="A0A100IQX6"/>
<dbReference type="VEuPathDB" id="FungiDB:ASPNIDRAFT2_1163451"/>
<dbReference type="Pfam" id="PF11578">
    <property type="entry name" value="DUF3237"/>
    <property type="match status" value="1"/>
</dbReference>
<reference evidence="4" key="1">
    <citation type="journal article" date="2016" name="Genome Announc.">
        <title>Draft genome sequence of Aspergillus niger strain An76.</title>
        <authorList>
            <person name="Gong W."/>
            <person name="Cheng Z."/>
            <person name="Zhang H."/>
            <person name="Liu L."/>
            <person name="Gao P."/>
            <person name="Wang L."/>
        </authorList>
    </citation>
    <scope>NUCLEOTIDE SEQUENCE [LARGE SCALE GENOMIC DNA]</scope>
    <source>
        <strain evidence="4">An76</strain>
    </source>
</reference>
<dbReference type="VEuPathDB" id="FungiDB:An12g07600"/>
<feature type="compositionally biased region" description="Low complexity" evidence="1">
    <location>
        <begin position="836"/>
        <end position="883"/>
    </location>
</feature>
<evidence type="ECO:0000259" key="2">
    <source>
        <dbReference type="Pfam" id="PF04825"/>
    </source>
</evidence>
<proteinExistence type="predicted"/>
<evidence type="ECO:0000256" key="1">
    <source>
        <dbReference type="SAM" id="MobiDB-lite"/>
    </source>
</evidence>
<gene>
    <name evidence="3" type="ORF">ABL_08368</name>
</gene>
<dbReference type="VEuPathDB" id="FungiDB:M747DRAFT_330264"/>
<protein>
    <submittedName>
        <fullName evidence="3">Rad21/Rec8 N terminal domain protein</fullName>
    </submittedName>
</protein>
<dbReference type="VEuPathDB" id="FungiDB:ATCC64974_35420"/>
<accession>A0A100IQX6</accession>
<feature type="region of interest" description="Disordered" evidence="1">
    <location>
        <begin position="717"/>
        <end position="747"/>
    </location>
</feature>
<comment type="caution">
    <text evidence="3">The sequence shown here is derived from an EMBL/GenBank/DDBJ whole genome shotgun (WGS) entry which is preliminary data.</text>
</comment>
<dbReference type="OrthoDB" id="5427633at2759"/>
<feature type="domain" description="Rad21/Rec8-like protein N-terminal" evidence="2">
    <location>
        <begin position="10"/>
        <end position="102"/>
    </location>
</feature>
<dbReference type="Proteomes" id="UP000068243">
    <property type="component" value="Unassembled WGS sequence"/>
</dbReference>
<feature type="region of interest" description="Disordered" evidence="1">
    <location>
        <begin position="828"/>
        <end position="887"/>
    </location>
</feature>
<organism evidence="3 4">
    <name type="scientific">Aspergillus niger</name>
    <dbReference type="NCBI Taxonomy" id="5061"/>
    <lineage>
        <taxon>Eukaryota</taxon>
        <taxon>Fungi</taxon>
        <taxon>Dikarya</taxon>
        <taxon>Ascomycota</taxon>
        <taxon>Pezizomycotina</taxon>
        <taxon>Eurotiomycetes</taxon>
        <taxon>Eurotiomycetidae</taxon>
        <taxon>Eurotiales</taxon>
        <taxon>Aspergillaceae</taxon>
        <taxon>Aspergillus</taxon>
        <taxon>Aspergillus subgen. Circumdati</taxon>
    </lineage>
</organism>
<evidence type="ECO:0000313" key="4">
    <source>
        <dbReference type="Proteomes" id="UP000068243"/>
    </source>
</evidence>
<feature type="compositionally biased region" description="Low complexity" evidence="1">
    <location>
        <begin position="915"/>
        <end position="931"/>
    </location>
</feature>
<sequence length="1201" mass="130881">MATDALIRLVLTSPEHGVATVWLVATLGSKSVTRKLNKKVILDVDVPKTCGVIMDPVAPMALRLQGNLLYGVSRVYSQQCGYTLTDVQAMHDRMRALLKVLPGGGLDPMAGKARPDQLILPYDPSFLPENNLPGLGLDFSSLNLSIDLDLSQQPSRMWPQTPDLSQSALSQTDSLKLDLSSNRSFGDIDGFSAGTSVSRYGGIGIDFGGIEPLQLGEESGVILQPDFEFDEDGNIIELAGSVQPETRLQGTMSAMEARAADAMEVDVTENFVMEDQPALLDEGPRSELPDLKSKTESVDIHKTTHNRASIFDQAVDDEDTLESNMALQQKRRGPKLIGLDDQIALRNTEMAQLNSNYVQNMAAASKQKQRNKLPTLAKKRAAFWVFGQGIGSVGVGVGLFQVTHPLHSFSGKQLYENLLDESNGRVRKRVHPSIEGEDPDLDTRRVRPRVEDEDQIGRHDDRLWNEDVELGRNAPPSLRDDHSIQMPWNITASVQSSRQGSSAANIFRGFGSASDFSSHGISDTGFGRARSRLTSASPLAGRGFPFDAEALNVLSIPGNELGELDNLDDFDISQYLHTELATEHGGVLEDRIMGAGYETHSVVQGLQVLNDESQKSTLDQDSLNFLKYLESIFMTATPANEEEVYDPNGPAGEIKLVTFSTLLPPQKTSHIVATQGLMHVLTLATRGILAVYQEAYEDQSTEEYGVRYKPGQTLSLPFHSRSPESSLPRSSSFAFPTKRPTKPPSPSPAAALLISFSSRFSPANPSTIDFFNPFVVNMGRTVDQEVHAAFVEFRAKEDDKCLSVQCIYCQQIRAKNTSRQKQHLLECPGLRGHTNPQAQSQSAPSAPNGIAAANGYPPTPNGAAATAPGAAPGPGALATPNGPMMSNGVNPHATPMQTPLQNMQSRASLPTSGPAGTASTVSATQQAARATPKAKPKNSTSNLPAPPLDDVHAAFVEFRAKEEDKVSEDMARVLPDRTLCLTGDPHQCLSVQCIYCQQVRAKNTSRQRQHLLECPTYLSVMKDSIPANNLLHTFPEGDVARSLQIPAPTLELDFRMSIKMNPKVSVGESIWGQRDWVTFVGGQWAGRWGKGVVLPGGQDSQVVTKESSTHLRASYMLQTADDPPAYIVVKTNGWLTGAKDILDKVNDPGMADSINPNTYKYRINLNMETGDERYAFLNTLMWIGSGCRRGHEVIFDAFRVN</sequence>
<dbReference type="PANTHER" id="PTHR37315:SF1">
    <property type="entry name" value="UPF0311 PROTEIN BLR7842"/>
    <property type="match status" value="1"/>
</dbReference>
<dbReference type="InterPro" id="IPR006910">
    <property type="entry name" value="Rad21_Rec8_N"/>
</dbReference>
<dbReference type="PANTHER" id="PTHR37315">
    <property type="entry name" value="UPF0311 PROTEIN BLR7842"/>
    <property type="match status" value="1"/>
</dbReference>
<dbReference type="InterPro" id="IPR020915">
    <property type="entry name" value="UPF0311"/>
</dbReference>
<dbReference type="VEuPathDB" id="FungiDB:ATCC64974_35430"/>
<feature type="compositionally biased region" description="Polar residues" evidence="1">
    <location>
        <begin position="901"/>
        <end position="911"/>
    </location>
</feature>
<dbReference type="Pfam" id="PF04825">
    <property type="entry name" value="Rad21_Rec8_N"/>
    <property type="match status" value="1"/>
</dbReference>
<dbReference type="Gene3D" id="2.40.160.20">
    <property type="match status" value="1"/>
</dbReference>
<dbReference type="VEuPathDB" id="FungiDB:ASPNIDRAFT2_1012635"/>
<dbReference type="EMBL" id="BCMY01000017">
    <property type="protein sequence ID" value="GAQ45707.1"/>
    <property type="molecule type" value="Genomic_DNA"/>
</dbReference>
<dbReference type="VEuPathDB" id="FungiDB:An12g07590"/>
<dbReference type="CDD" id="cd21789">
    <property type="entry name" value="Rad21_Rec8_M_SpRec8p-like"/>
    <property type="match status" value="1"/>
</dbReference>
<feature type="compositionally biased region" description="Low complexity" evidence="1">
    <location>
        <begin position="723"/>
        <end position="738"/>
    </location>
</feature>